<accession>A0ABU3KL41</accession>
<proteinExistence type="predicted"/>
<sequence>MAGLIAAIYGKVAALIAWFGNLFVAVFVALWDISRDLFAWVFEQVLTVAVSGVSAVDVSGLTNNLQGAFVIPQKILEVASAIGLGQALAIIATAITIRLGLQLIPFTRLGS</sequence>
<keyword evidence="3" id="KW-1185">Reference proteome</keyword>
<evidence type="ECO:0008006" key="4">
    <source>
        <dbReference type="Google" id="ProtNLM"/>
    </source>
</evidence>
<gene>
    <name evidence="2" type="ORF">RAE19_05215</name>
</gene>
<reference evidence="2 3" key="1">
    <citation type="submission" date="2023-08" db="EMBL/GenBank/DDBJ databases">
        <title>Rhodoferax potami sp. nov. and Rhodoferax mekongensis sp. nov., isolated from the Mekong River in Thailand.</title>
        <authorList>
            <person name="Kitikhun S."/>
            <person name="Charoenyingcharoen P."/>
            <person name="Siriarchawattana P."/>
            <person name="Likhitrattanapisal S."/>
            <person name="Nilsakha T."/>
            <person name="Chanpet A."/>
            <person name="Rattanawaree P."/>
            <person name="Ingsriswang S."/>
        </authorList>
    </citation>
    <scope>NUCLEOTIDE SEQUENCE [LARGE SCALE GENOMIC DNA]</scope>
    <source>
        <strain evidence="2 3">TBRC 17660</strain>
    </source>
</reference>
<keyword evidence="1" id="KW-0472">Membrane</keyword>
<comment type="caution">
    <text evidence="2">The sequence shown here is derived from an EMBL/GenBank/DDBJ whole genome shotgun (WGS) entry which is preliminary data.</text>
</comment>
<evidence type="ECO:0000313" key="2">
    <source>
        <dbReference type="EMBL" id="MDT7518137.1"/>
    </source>
</evidence>
<protein>
    <recommendedName>
        <fullName evidence="4">DUF2523 domain-containing protein</fullName>
    </recommendedName>
</protein>
<name>A0ABU3KL41_9BURK</name>
<evidence type="ECO:0000256" key="1">
    <source>
        <dbReference type="SAM" id="Phobius"/>
    </source>
</evidence>
<dbReference type="EMBL" id="JAVBIK010000001">
    <property type="protein sequence ID" value="MDT7518137.1"/>
    <property type="molecule type" value="Genomic_DNA"/>
</dbReference>
<evidence type="ECO:0000313" key="3">
    <source>
        <dbReference type="Proteomes" id="UP001321700"/>
    </source>
</evidence>
<organism evidence="2 3">
    <name type="scientific">Rhodoferax potami</name>
    <dbReference type="NCBI Taxonomy" id="3068338"/>
    <lineage>
        <taxon>Bacteria</taxon>
        <taxon>Pseudomonadati</taxon>
        <taxon>Pseudomonadota</taxon>
        <taxon>Betaproteobacteria</taxon>
        <taxon>Burkholderiales</taxon>
        <taxon>Comamonadaceae</taxon>
        <taxon>Rhodoferax</taxon>
    </lineage>
</organism>
<keyword evidence="1" id="KW-0812">Transmembrane</keyword>
<dbReference type="RefSeq" id="WP_313873917.1">
    <property type="nucleotide sequence ID" value="NZ_JAVBIK010000001.1"/>
</dbReference>
<feature type="transmembrane region" description="Helical" evidence="1">
    <location>
        <begin position="78"/>
        <end position="101"/>
    </location>
</feature>
<keyword evidence="1" id="KW-1133">Transmembrane helix</keyword>
<dbReference type="Proteomes" id="UP001321700">
    <property type="component" value="Unassembled WGS sequence"/>
</dbReference>
<feature type="transmembrane region" description="Helical" evidence="1">
    <location>
        <begin position="37"/>
        <end position="58"/>
    </location>
</feature>
<feature type="transmembrane region" description="Helical" evidence="1">
    <location>
        <begin position="12"/>
        <end position="31"/>
    </location>
</feature>